<dbReference type="InParanoid" id="F2U0Z8"/>
<dbReference type="GO" id="GO:0034599">
    <property type="term" value="P:cellular response to oxidative stress"/>
    <property type="evidence" value="ECO:0007669"/>
    <property type="project" value="TreeGrafter"/>
</dbReference>
<evidence type="ECO:0000313" key="3">
    <source>
        <dbReference type="Proteomes" id="UP000007799"/>
    </source>
</evidence>
<dbReference type="InterPro" id="IPR011767">
    <property type="entry name" value="GLR_AS"/>
</dbReference>
<dbReference type="AlphaFoldDB" id="F2U0Z8"/>
<dbReference type="SUPFAM" id="SSF52833">
    <property type="entry name" value="Thioredoxin-like"/>
    <property type="match status" value="1"/>
</dbReference>
<proteinExistence type="predicted"/>
<gene>
    <name evidence="2" type="ORF">PTSG_01164</name>
</gene>
<dbReference type="GO" id="GO:0005737">
    <property type="term" value="C:cytoplasm"/>
    <property type="evidence" value="ECO:0007669"/>
    <property type="project" value="TreeGrafter"/>
</dbReference>
<accession>F2U0Z8</accession>
<dbReference type="Proteomes" id="UP000007799">
    <property type="component" value="Unassembled WGS sequence"/>
</dbReference>
<dbReference type="Gene3D" id="3.40.30.10">
    <property type="entry name" value="Glutaredoxin"/>
    <property type="match status" value="1"/>
</dbReference>
<feature type="domain" description="Glutaredoxin" evidence="1">
    <location>
        <begin position="99"/>
        <end position="135"/>
    </location>
</feature>
<protein>
    <recommendedName>
        <fullName evidence="1">Glutaredoxin domain-containing protein</fullName>
    </recommendedName>
</protein>
<dbReference type="STRING" id="946362.F2U0Z8"/>
<dbReference type="GeneID" id="16077728"/>
<dbReference type="EMBL" id="GL832958">
    <property type="protein sequence ID" value="EGD80572.1"/>
    <property type="molecule type" value="Genomic_DNA"/>
</dbReference>
<dbReference type="GO" id="GO:0015038">
    <property type="term" value="F:glutathione disulfide oxidoreductase activity"/>
    <property type="evidence" value="ECO:0007669"/>
    <property type="project" value="TreeGrafter"/>
</dbReference>
<dbReference type="Pfam" id="PF00462">
    <property type="entry name" value="Glutaredoxin"/>
    <property type="match status" value="1"/>
</dbReference>
<dbReference type="InterPro" id="IPR036249">
    <property type="entry name" value="Thioredoxin-like_sf"/>
</dbReference>
<dbReference type="KEGG" id="sre:PTSG_01164"/>
<dbReference type="OrthoDB" id="418495at2759"/>
<name>F2U0Z8_SALR5</name>
<dbReference type="RefSeq" id="XP_004997133.1">
    <property type="nucleotide sequence ID" value="XM_004997076.1"/>
</dbReference>
<keyword evidence="3" id="KW-1185">Reference proteome</keyword>
<organism evidence="3">
    <name type="scientific">Salpingoeca rosetta (strain ATCC 50818 / BSB-021)</name>
    <dbReference type="NCBI Taxonomy" id="946362"/>
    <lineage>
        <taxon>Eukaryota</taxon>
        <taxon>Choanoflagellata</taxon>
        <taxon>Craspedida</taxon>
        <taxon>Salpingoecidae</taxon>
        <taxon>Salpingoeca</taxon>
    </lineage>
</organism>
<dbReference type="PANTHER" id="PTHR45694:SF18">
    <property type="entry name" value="GLUTAREDOXIN-1-RELATED"/>
    <property type="match status" value="1"/>
</dbReference>
<evidence type="ECO:0000259" key="1">
    <source>
        <dbReference type="Pfam" id="PF00462"/>
    </source>
</evidence>
<sequence length="137" mass="14325">MMAARLLASARVAAPRLTVLLPPCRAGAAMTLRLARPQTALASVLAATGAAVSQQPTAVPRHRAMSTSSSRDAGNATAVVDDVETASSLIRNVVGSEKVVVFSALYCPFCSGAKDIFSERNVPFTVFELDKGPVHQD</sequence>
<dbReference type="InterPro" id="IPR002109">
    <property type="entry name" value="Glutaredoxin"/>
</dbReference>
<dbReference type="PROSITE" id="PS00195">
    <property type="entry name" value="GLUTAREDOXIN_1"/>
    <property type="match status" value="1"/>
</dbReference>
<reference evidence="2" key="1">
    <citation type="submission" date="2009-08" db="EMBL/GenBank/DDBJ databases">
        <title>Annotation of Salpingoeca rosetta.</title>
        <authorList>
            <consortium name="The Broad Institute Genome Sequencing Platform"/>
            <person name="Russ C."/>
            <person name="Cuomo C."/>
            <person name="Burger G."/>
            <person name="Gray M.W."/>
            <person name="Holland P.W.H."/>
            <person name="King N."/>
            <person name="Lang F.B.F."/>
            <person name="Roger A.J."/>
            <person name="Ruiz-Trillo I."/>
            <person name="Young S.K."/>
            <person name="Zeng Q."/>
            <person name="Gargeya S."/>
            <person name="Alvarado L."/>
            <person name="Berlin A."/>
            <person name="Chapman S.B."/>
            <person name="Chen Z."/>
            <person name="Freedman E."/>
            <person name="Gellesch M."/>
            <person name="Goldberg J."/>
            <person name="Griggs A."/>
            <person name="Gujja S."/>
            <person name="Heilman E."/>
            <person name="Heiman D."/>
            <person name="Howarth C."/>
            <person name="Mehta T."/>
            <person name="Neiman D."/>
            <person name="Pearson M."/>
            <person name="Roberts A."/>
            <person name="Saif S."/>
            <person name="Shea T."/>
            <person name="Shenoy N."/>
            <person name="Sisk P."/>
            <person name="Stolte C."/>
            <person name="Sykes S."/>
            <person name="White J."/>
            <person name="Yandava C."/>
            <person name="Haas B."/>
            <person name="Nusbaum C."/>
            <person name="Birren B."/>
        </authorList>
    </citation>
    <scope>NUCLEOTIDE SEQUENCE [LARGE SCALE GENOMIC DNA]</scope>
    <source>
        <strain evidence="2">ATCC 50818</strain>
    </source>
</reference>
<dbReference type="PROSITE" id="PS51354">
    <property type="entry name" value="GLUTAREDOXIN_2"/>
    <property type="match status" value="1"/>
</dbReference>
<evidence type="ECO:0000313" key="2">
    <source>
        <dbReference type="EMBL" id="EGD80572.1"/>
    </source>
</evidence>
<dbReference type="PANTHER" id="PTHR45694">
    <property type="entry name" value="GLUTAREDOXIN 2"/>
    <property type="match status" value="1"/>
</dbReference>